<gene>
    <name evidence="2" type="ORF">DSTB1V02_LOCUS14765</name>
</gene>
<organism evidence="2">
    <name type="scientific">Darwinula stevensoni</name>
    <dbReference type="NCBI Taxonomy" id="69355"/>
    <lineage>
        <taxon>Eukaryota</taxon>
        <taxon>Metazoa</taxon>
        <taxon>Ecdysozoa</taxon>
        <taxon>Arthropoda</taxon>
        <taxon>Crustacea</taxon>
        <taxon>Oligostraca</taxon>
        <taxon>Ostracoda</taxon>
        <taxon>Podocopa</taxon>
        <taxon>Podocopida</taxon>
        <taxon>Darwinulocopina</taxon>
        <taxon>Darwinuloidea</taxon>
        <taxon>Darwinulidae</taxon>
        <taxon>Darwinula</taxon>
    </lineage>
</organism>
<reference evidence="2" key="1">
    <citation type="submission" date="2020-11" db="EMBL/GenBank/DDBJ databases">
        <authorList>
            <person name="Tran Van P."/>
        </authorList>
    </citation>
    <scope>NUCLEOTIDE SEQUENCE</scope>
</reference>
<protein>
    <submittedName>
        <fullName evidence="2">Uncharacterized protein</fullName>
    </submittedName>
</protein>
<keyword evidence="1" id="KW-1133">Transmembrane helix</keyword>
<feature type="transmembrane region" description="Helical" evidence="1">
    <location>
        <begin position="21"/>
        <end position="50"/>
    </location>
</feature>
<evidence type="ECO:0000256" key="1">
    <source>
        <dbReference type="SAM" id="Phobius"/>
    </source>
</evidence>
<dbReference type="Proteomes" id="UP000677054">
    <property type="component" value="Unassembled WGS sequence"/>
</dbReference>
<name>A0A7R9AJ63_9CRUS</name>
<keyword evidence="1" id="KW-0472">Membrane</keyword>
<keyword evidence="3" id="KW-1185">Reference proteome</keyword>
<evidence type="ECO:0000313" key="3">
    <source>
        <dbReference type="Proteomes" id="UP000677054"/>
    </source>
</evidence>
<sequence>MSHPFQLHRVSQGRILRSKKMYNAFKCICLAYFANTLQSMLYLCMCVLIPKLS</sequence>
<accession>A0A7R9AJ63</accession>
<dbReference type="EMBL" id="LR915301">
    <property type="protein sequence ID" value="CAD7255019.1"/>
    <property type="molecule type" value="Genomic_DNA"/>
</dbReference>
<dbReference type="EMBL" id="CAJPEV010015783">
    <property type="protein sequence ID" value="CAG0907218.1"/>
    <property type="molecule type" value="Genomic_DNA"/>
</dbReference>
<proteinExistence type="predicted"/>
<dbReference type="AlphaFoldDB" id="A0A7R9AJ63"/>
<keyword evidence="1" id="KW-0812">Transmembrane</keyword>
<evidence type="ECO:0000313" key="2">
    <source>
        <dbReference type="EMBL" id="CAD7255019.1"/>
    </source>
</evidence>